<dbReference type="GO" id="GO:0006508">
    <property type="term" value="P:proteolysis"/>
    <property type="evidence" value="ECO:0007669"/>
    <property type="project" value="UniProtKB-KW"/>
</dbReference>
<protein>
    <submittedName>
        <fullName evidence="7">NlpC/P60 family protein</fullName>
    </submittedName>
</protein>
<sequence length="335" mass="38160">MKRKRINIKIIIFTIMMLSTIIMPCFSRQAFAATTTSDIIAEAKKHLGKPYRWGGKGPNSFDCSGFVSYVFKQFDINLPSYIGYEGDSIHNYGQVVSNISDLKPGDIVIEENYGHVGIYVGNGNIIHAANPKDGVKIGPIYNYVTARRIIKDTPVTPPVPVNPYEEIDRIIFDANFYADANTDVRDIYGYDYDKLYQHWQEHGKKEGRSPSAIFDPGYYLANNSDVKDAVGNTYEGAYIHFEKYGYKEDRVLSPVFNMIYYKQANSDVKALGSNLGILTHFMKYGMNEGRVASEEFNPGIYAQRNSDIKDAFGKNYKKYYDHYIIHGRREGRVCH</sequence>
<evidence type="ECO:0000256" key="2">
    <source>
        <dbReference type="ARBA" id="ARBA00022670"/>
    </source>
</evidence>
<dbReference type="RefSeq" id="WP_072989094.1">
    <property type="nucleotide sequence ID" value="NZ_FQZB01000012.1"/>
</dbReference>
<dbReference type="SUPFAM" id="SSF54001">
    <property type="entry name" value="Cysteine proteinases"/>
    <property type="match status" value="1"/>
</dbReference>
<accession>A0A1M6NDH4</accession>
<gene>
    <name evidence="7" type="ORF">SAMN02745163_02874</name>
</gene>
<dbReference type="EMBL" id="FQZB01000012">
    <property type="protein sequence ID" value="SHJ93755.1"/>
    <property type="molecule type" value="Genomic_DNA"/>
</dbReference>
<proteinExistence type="inferred from homology"/>
<keyword evidence="3" id="KW-0378">Hydrolase</keyword>
<evidence type="ECO:0000256" key="4">
    <source>
        <dbReference type="ARBA" id="ARBA00022807"/>
    </source>
</evidence>
<dbReference type="STRING" id="1121302.SAMN02745163_02874"/>
<evidence type="ECO:0000313" key="7">
    <source>
        <dbReference type="EMBL" id="SHJ93755.1"/>
    </source>
</evidence>
<dbReference type="PROSITE" id="PS51935">
    <property type="entry name" value="NLPC_P60"/>
    <property type="match status" value="1"/>
</dbReference>
<feature type="signal peptide" evidence="5">
    <location>
        <begin position="1"/>
        <end position="32"/>
    </location>
</feature>
<evidence type="ECO:0000256" key="5">
    <source>
        <dbReference type="SAM" id="SignalP"/>
    </source>
</evidence>
<evidence type="ECO:0000256" key="3">
    <source>
        <dbReference type="ARBA" id="ARBA00022801"/>
    </source>
</evidence>
<dbReference type="InterPro" id="IPR051202">
    <property type="entry name" value="Peptidase_C40"/>
</dbReference>
<dbReference type="InterPro" id="IPR000064">
    <property type="entry name" value="NLP_P60_dom"/>
</dbReference>
<name>A0A1M6NDH4_9CLOT</name>
<keyword evidence="4" id="KW-0788">Thiol protease</keyword>
<reference evidence="7 8" key="1">
    <citation type="submission" date="2016-11" db="EMBL/GenBank/DDBJ databases">
        <authorList>
            <person name="Jaros S."/>
            <person name="Januszkiewicz K."/>
            <person name="Wedrychowicz H."/>
        </authorList>
    </citation>
    <scope>NUCLEOTIDE SEQUENCE [LARGE SCALE GENOMIC DNA]</scope>
    <source>
        <strain evidence="7 8">DSM 21758</strain>
    </source>
</reference>
<dbReference type="Proteomes" id="UP000184310">
    <property type="component" value="Unassembled WGS sequence"/>
</dbReference>
<keyword evidence="8" id="KW-1185">Reference proteome</keyword>
<comment type="similarity">
    <text evidence="1">Belongs to the peptidase C40 family.</text>
</comment>
<dbReference type="Gene3D" id="3.90.1720.10">
    <property type="entry name" value="endopeptidase domain like (from Nostoc punctiforme)"/>
    <property type="match status" value="1"/>
</dbReference>
<dbReference type="PANTHER" id="PTHR47053:SF1">
    <property type="entry name" value="MUREIN DD-ENDOPEPTIDASE MEPH-RELATED"/>
    <property type="match status" value="1"/>
</dbReference>
<keyword evidence="5" id="KW-0732">Signal</keyword>
<feature type="domain" description="NlpC/P60" evidence="6">
    <location>
        <begin position="33"/>
        <end position="171"/>
    </location>
</feature>
<keyword evidence="2" id="KW-0645">Protease</keyword>
<evidence type="ECO:0000256" key="1">
    <source>
        <dbReference type="ARBA" id="ARBA00007074"/>
    </source>
</evidence>
<evidence type="ECO:0000259" key="6">
    <source>
        <dbReference type="PROSITE" id="PS51935"/>
    </source>
</evidence>
<dbReference type="OrthoDB" id="9808890at2"/>
<dbReference type="PANTHER" id="PTHR47053">
    <property type="entry name" value="MUREIN DD-ENDOPEPTIDASE MEPH-RELATED"/>
    <property type="match status" value="1"/>
</dbReference>
<evidence type="ECO:0000313" key="8">
    <source>
        <dbReference type="Proteomes" id="UP000184310"/>
    </source>
</evidence>
<dbReference type="InterPro" id="IPR038765">
    <property type="entry name" value="Papain-like_cys_pep_sf"/>
</dbReference>
<organism evidence="7 8">
    <name type="scientific">Clostridium cavendishii DSM 21758</name>
    <dbReference type="NCBI Taxonomy" id="1121302"/>
    <lineage>
        <taxon>Bacteria</taxon>
        <taxon>Bacillati</taxon>
        <taxon>Bacillota</taxon>
        <taxon>Clostridia</taxon>
        <taxon>Eubacteriales</taxon>
        <taxon>Clostridiaceae</taxon>
        <taxon>Clostridium</taxon>
    </lineage>
</organism>
<dbReference type="AlphaFoldDB" id="A0A1M6NDH4"/>
<feature type="chain" id="PRO_5013133320" evidence="5">
    <location>
        <begin position="33"/>
        <end position="335"/>
    </location>
</feature>
<dbReference type="Pfam" id="PF00877">
    <property type="entry name" value="NLPC_P60"/>
    <property type="match status" value="1"/>
</dbReference>
<dbReference type="GO" id="GO:0008234">
    <property type="term" value="F:cysteine-type peptidase activity"/>
    <property type="evidence" value="ECO:0007669"/>
    <property type="project" value="UniProtKB-KW"/>
</dbReference>